<feature type="transmembrane region" description="Helical" evidence="4">
    <location>
        <begin position="225"/>
        <end position="243"/>
    </location>
</feature>
<dbReference type="InterPro" id="IPR009057">
    <property type="entry name" value="Homeodomain-like_sf"/>
</dbReference>
<name>A0ABT8KTS1_9BACT</name>
<dbReference type="RefSeq" id="WP_346753050.1">
    <property type="nucleotide sequence ID" value="NZ_JAUJEA010000006.1"/>
</dbReference>
<dbReference type="SUPFAM" id="SSF46689">
    <property type="entry name" value="Homeodomain-like"/>
    <property type="match status" value="1"/>
</dbReference>
<evidence type="ECO:0000313" key="6">
    <source>
        <dbReference type="EMBL" id="MDN5203028.1"/>
    </source>
</evidence>
<dbReference type="InterPro" id="IPR018062">
    <property type="entry name" value="HTH_AraC-typ_CS"/>
</dbReference>
<dbReference type="Pfam" id="PF12833">
    <property type="entry name" value="HTH_18"/>
    <property type="match status" value="1"/>
</dbReference>
<protein>
    <submittedName>
        <fullName evidence="6">Helix-turn-helix domain-containing protein</fullName>
    </submittedName>
</protein>
<dbReference type="Proteomes" id="UP001172082">
    <property type="component" value="Unassembled WGS sequence"/>
</dbReference>
<dbReference type="Gene3D" id="1.10.10.60">
    <property type="entry name" value="Homeodomain-like"/>
    <property type="match status" value="2"/>
</dbReference>
<keyword evidence="2" id="KW-0238">DNA-binding</keyword>
<feature type="transmembrane region" description="Helical" evidence="4">
    <location>
        <begin position="72"/>
        <end position="93"/>
    </location>
</feature>
<dbReference type="SMART" id="SM00342">
    <property type="entry name" value="HTH_ARAC"/>
    <property type="match status" value="1"/>
</dbReference>
<feature type="transmembrane region" description="Helical" evidence="4">
    <location>
        <begin position="105"/>
        <end position="126"/>
    </location>
</feature>
<sequence>MLNDSREVIIKIVTYLLIAGGIQAIFLALLLATIKRGKKLANLFLALHVLLFGIFILMPEVVASFYKVFPHLIASYFPVMFLLGPSLFFYVVAITEVEFKLNKRIFWHLVPLLICFVYLFPLYIQTGAYKAQLYEQIIFHGVTREFVILWGLTASHILIYLMISIHHLSRFKIRLKNIKPNADKPNLRWLYKLTIGNAFVWSVYLIWFCAYQFGFNLRHFENLQYFFSLSMSLFVYTIGYFGLRQPMALLKEEDHIPQKEKYAGTGLSENMKAVYAKRLMENMENDRPYRNPELTLTELANVLSMSSHHLSQLINQNFQMNFYDFINNKRVEEAKRILRNPNHTKKTMLEIAFEVGFGSKSTFNAVFKKHTNLTPTEYKRRLAC</sequence>
<keyword evidence="7" id="KW-1185">Reference proteome</keyword>
<dbReference type="PANTHER" id="PTHR43280">
    <property type="entry name" value="ARAC-FAMILY TRANSCRIPTIONAL REGULATOR"/>
    <property type="match status" value="1"/>
</dbReference>
<feature type="transmembrane region" description="Helical" evidence="4">
    <location>
        <begin position="146"/>
        <end position="168"/>
    </location>
</feature>
<proteinExistence type="predicted"/>
<comment type="caution">
    <text evidence="6">The sequence shown here is derived from an EMBL/GenBank/DDBJ whole genome shotgun (WGS) entry which is preliminary data.</text>
</comment>
<evidence type="ECO:0000259" key="5">
    <source>
        <dbReference type="PROSITE" id="PS01124"/>
    </source>
</evidence>
<evidence type="ECO:0000256" key="3">
    <source>
        <dbReference type="ARBA" id="ARBA00023163"/>
    </source>
</evidence>
<feature type="transmembrane region" description="Helical" evidence="4">
    <location>
        <begin position="189"/>
        <end position="213"/>
    </location>
</feature>
<dbReference type="PROSITE" id="PS00041">
    <property type="entry name" value="HTH_ARAC_FAMILY_1"/>
    <property type="match status" value="1"/>
</dbReference>
<evidence type="ECO:0000313" key="7">
    <source>
        <dbReference type="Proteomes" id="UP001172082"/>
    </source>
</evidence>
<gene>
    <name evidence="6" type="ORF">QQ008_16690</name>
</gene>
<evidence type="ECO:0000256" key="2">
    <source>
        <dbReference type="ARBA" id="ARBA00023125"/>
    </source>
</evidence>
<keyword evidence="4" id="KW-1133">Transmembrane helix</keyword>
<accession>A0ABT8KTS1</accession>
<keyword evidence="3" id="KW-0804">Transcription</keyword>
<keyword evidence="1" id="KW-0805">Transcription regulation</keyword>
<dbReference type="PROSITE" id="PS01124">
    <property type="entry name" value="HTH_ARAC_FAMILY_2"/>
    <property type="match status" value="1"/>
</dbReference>
<dbReference type="InterPro" id="IPR018060">
    <property type="entry name" value="HTH_AraC"/>
</dbReference>
<dbReference type="PANTHER" id="PTHR43280:SF29">
    <property type="entry name" value="ARAC-FAMILY TRANSCRIPTIONAL REGULATOR"/>
    <property type="match status" value="1"/>
</dbReference>
<feature type="transmembrane region" description="Helical" evidence="4">
    <location>
        <begin position="12"/>
        <end position="31"/>
    </location>
</feature>
<feature type="domain" description="HTH araC/xylS-type" evidence="5">
    <location>
        <begin position="277"/>
        <end position="381"/>
    </location>
</feature>
<evidence type="ECO:0000256" key="4">
    <source>
        <dbReference type="SAM" id="Phobius"/>
    </source>
</evidence>
<keyword evidence="4" id="KW-0812">Transmembrane</keyword>
<organism evidence="6 7">
    <name type="scientific">Splendidivirga corallicola</name>
    <dbReference type="NCBI Taxonomy" id="3051826"/>
    <lineage>
        <taxon>Bacteria</taxon>
        <taxon>Pseudomonadati</taxon>
        <taxon>Bacteroidota</taxon>
        <taxon>Cytophagia</taxon>
        <taxon>Cytophagales</taxon>
        <taxon>Splendidivirgaceae</taxon>
        <taxon>Splendidivirga</taxon>
    </lineage>
</organism>
<feature type="transmembrane region" description="Helical" evidence="4">
    <location>
        <begin position="43"/>
        <end position="66"/>
    </location>
</feature>
<dbReference type="InterPro" id="IPR020449">
    <property type="entry name" value="Tscrpt_reg_AraC-type_HTH"/>
</dbReference>
<evidence type="ECO:0000256" key="1">
    <source>
        <dbReference type="ARBA" id="ARBA00023015"/>
    </source>
</evidence>
<dbReference type="PRINTS" id="PR00032">
    <property type="entry name" value="HTHARAC"/>
</dbReference>
<dbReference type="EMBL" id="JAUJEA010000006">
    <property type="protein sequence ID" value="MDN5203028.1"/>
    <property type="molecule type" value="Genomic_DNA"/>
</dbReference>
<keyword evidence="4" id="KW-0472">Membrane</keyword>
<reference evidence="6" key="1">
    <citation type="submission" date="2023-06" db="EMBL/GenBank/DDBJ databases">
        <title>Genomic of Parafulvivirga corallium.</title>
        <authorList>
            <person name="Wang G."/>
        </authorList>
    </citation>
    <scope>NUCLEOTIDE SEQUENCE</scope>
    <source>
        <strain evidence="6">BMA10</strain>
    </source>
</reference>